<keyword evidence="5" id="KW-1185">Reference proteome</keyword>
<feature type="compositionally biased region" description="Polar residues" evidence="1">
    <location>
        <begin position="46"/>
        <end position="56"/>
    </location>
</feature>
<protein>
    <recommendedName>
        <fullName evidence="3">DUF3566 domain-containing protein</fullName>
    </recommendedName>
</protein>
<keyword evidence="2" id="KW-1133">Transmembrane helix</keyword>
<dbReference type="EMBL" id="CM001484">
    <property type="protein sequence ID" value="EIE97008.1"/>
    <property type="molecule type" value="Genomic_DNA"/>
</dbReference>
<dbReference type="STRING" id="928724.SacglDRAFT_00040"/>
<evidence type="ECO:0000259" key="3">
    <source>
        <dbReference type="Pfam" id="PF12089"/>
    </source>
</evidence>
<feature type="region of interest" description="Disordered" evidence="1">
    <location>
        <begin position="1"/>
        <end position="119"/>
    </location>
</feature>
<reference evidence="5" key="2">
    <citation type="submission" date="2012-01" db="EMBL/GenBank/DDBJ databases">
        <title>Noncontiguous Finished sequence of chromosome of Saccharomonospora glauca K62.</title>
        <authorList>
            <consortium name="US DOE Joint Genome Institute"/>
            <person name="Lucas S."/>
            <person name="Han J."/>
            <person name="Lapidus A."/>
            <person name="Cheng J.-F."/>
            <person name="Goodwin L."/>
            <person name="Pitluck S."/>
            <person name="Peters L."/>
            <person name="Mikhailova N."/>
            <person name="Held B."/>
            <person name="Detter J.C."/>
            <person name="Han C."/>
            <person name="Tapia R."/>
            <person name="Land M."/>
            <person name="Hauser L."/>
            <person name="Kyrpides N."/>
            <person name="Ivanova N."/>
            <person name="Pagani I."/>
            <person name="Brambilla E.-M."/>
            <person name="Klenk H.-P."/>
            <person name="Woyke T."/>
        </authorList>
    </citation>
    <scope>NUCLEOTIDE SEQUENCE [LARGE SCALE GENOMIC DNA]</scope>
    <source>
        <strain evidence="5">K62</strain>
    </source>
</reference>
<dbReference type="Proteomes" id="UP000005087">
    <property type="component" value="Chromosome"/>
</dbReference>
<evidence type="ECO:0000313" key="4">
    <source>
        <dbReference type="EMBL" id="EIE97008.1"/>
    </source>
</evidence>
<feature type="transmembrane region" description="Helical" evidence="2">
    <location>
        <begin position="187"/>
        <end position="208"/>
    </location>
</feature>
<accession>I1CWD4</accession>
<reference evidence="4 5" key="1">
    <citation type="submission" date="2011-09" db="EMBL/GenBank/DDBJ databases">
        <authorList>
            <consortium name="US DOE Joint Genome Institute (JGI-PGF)"/>
            <person name="Lucas S."/>
            <person name="Han J."/>
            <person name="Lapidus A."/>
            <person name="Cheng J.-F."/>
            <person name="Goodwin L."/>
            <person name="Pitluck S."/>
            <person name="Peters L."/>
            <person name="Land M.L."/>
            <person name="Hauser L."/>
            <person name="Brambilla E."/>
            <person name="Klenk H.-P."/>
            <person name="Woyke T.J."/>
        </authorList>
    </citation>
    <scope>NUCLEOTIDE SEQUENCE [LARGE SCALE GENOMIC DNA]</scope>
    <source>
        <strain evidence="4 5">K62</strain>
    </source>
</reference>
<dbReference type="Pfam" id="PF12089">
    <property type="entry name" value="DUF3566"/>
    <property type="match status" value="1"/>
</dbReference>
<organism evidence="4 5">
    <name type="scientific">Saccharomonospora glauca K62</name>
    <dbReference type="NCBI Taxonomy" id="928724"/>
    <lineage>
        <taxon>Bacteria</taxon>
        <taxon>Bacillati</taxon>
        <taxon>Actinomycetota</taxon>
        <taxon>Actinomycetes</taxon>
        <taxon>Pseudonocardiales</taxon>
        <taxon>Pseudonocardiaceae</taxon>
        <taxon>Saccharomonospora</taxon>
    </lineage>
</organism>
<evidence type="ECO:0000256" key="1">
    <source>
        <dbReference type="SAM" id="MobiDB-lite"/>
    </source>
</evidence>
<dbReference type="OrthoDB" id="3240216at2"/>
<dbReference type="HOGENOM" id="CLU_046697_0_0_11"/>
<keyword evidence="2" id="KW-0472">Membrane</keyword>
<feature type="compositionally biased region" description="Polar residues" evidence="1">
    <location>
        <begin position="1"/>
        <end position="10"/>
    </location>
</feature>
<dbReference type="eggNOG" id="COG3266">
    <property type="taxonomic scope" value="Bacteria"/>
</dbReference>
<dbReference type="InterPro" id="IPR021949">
    <property type="entry name" value="DUF3566_TM"/>
</dbReference>
<feature type="domain" description="DUF3566" evidence="3">
    <location>
        <begin position="120"/>
        <end position="236"/>
    </location>
</feature>
<feature type="compositionally biased region" description="Gly residues" evidence="1">
    <location>
        <begin position="80"/>
        <end position="90"/>
    </location>
</feature>
<feature type="transmembrane region" description="Helical" evidence="2">
    <location>
        <begin position="138"/>
        <end position="161"/>
    </location>
</feature>
<name>I1CWD4_9PSEU</name>
<sequence length="238" mass="24277">MTPPDNTEQSGSGGTDTSTEEVPPWQRVAQDSSTPSSEGDDRATQWLPSPASQVGTQPPAAPPPQQGGGAAEPALAHSGASGGGLFGQGAGERAQQSGSGGETSGSIRSVSAFRRPGRGPRRANLQVKRVDPWSVLKLSLVLGVALFFVWLVAVGVLYMVLDGMGVWDNLNGTYNSLVANDGADDELLITAGTVFGAAAIVGAVNIVLISALTTVGAFVYNVCAGLTGGLELTLSERE</sequence>
<dbReference type="RefSeq" id="WP_005460700.1">
    <property type="nucleotide sequence ID" value="NZ_CM001484.1"/>
</dbReference>
<dbReference type="AlphaFoldDB" id="I1CWD4"/>
<gene>
    <name evidence="4" type="ORF">SacglDRAFT_00040</name>
</gene>
<evidence type="ECO:0000313" key="5">
    <source>
        <dbReference type="Proteomes" id="UP000005087"/>
    </source>
</evidence>
<keyword evidence="2" id="KW-0812">Transmembrane</keyword>
<proteinExistence type="predicted"/>
<evidence type="ECO:0000256" key="2">
    <source>
        <dbReference type="SAM" id="Phobius"/>
    </source>
</evidence>